<protein>
    <submittedName>
        <fullName evidence="15">Protein singed wings 2</fullName>
    </submittedName>
</protein>
<keyword evidence="9" id="KW-0406">Ion transport</keyword>
<keyword evidence="8 13" id="KW-1133">Transmembrane helix</keyword>
<feature type="transmembrane region" description="Helical" evidence="13">
    <location>
        <begin position="486"/>
        <end position="504"/>
    </location>
</feature>
<evidence type="ECO:0000256" key="13">
    <source>
        <dbReference type="SAM" id="Phobius"/>
    </source>
</evidence>
<dbReference type="Proteomes" id="UP000695000">
    <property type="component" value="Unplaced"/>
</dbReference>
<evidence type="ECO:0000256" key="1">
    <source>
        <dbReference type="ARBA" id="ARBA00004162"/>
    </source>
</evidence>
<proteinExistence type="predicted"/>
<keyword evidence="4" id="KW-0433">Leucine-rich repeat</keyword>
<sequence length="523" mass="59994">MNYHHLVCRGYCTQEERVATPKQTPSPHTHQTKKQNSNIHQLFSTTNRILYSITIRFPGKRGHRFMRFQEYALCLSIILWSSGRCCVAVVVSGSVTAAAISGLCPEVDGCRHLDDRTLVCRGVVDTDPDLFLPNVTSLRLCQYENTTLYLNNILRRLPRVENVTVSFSNFTYLNGPTKENWIKSLIINNSSLRRIPDNLFSHLKNLQLLDLRNNTLDKLPVFVKQSPSLKEIYFAGNKWNCSMNMDWALRLNRSIVKDLGNMSCVGAKYNDKPVLPIAKFLLNSQTNCPSYCECAVINVFWDFSDRLQRVVEANCSNRGIDELPLLLPNFTKILRVDRNGISDLSPLITNKVYEGVLDLYLDHNEVESIEELEGTHWFSNFRVLSLNGNKLTQLPTYALENSLRQNPNMPDAVRMHLGGNPWRCDCVFTPGFQEILMKYEKQIRDIDEVKCSYVEGDENSLLPILKLSRSSVCRLPNEYSMRALDLLNIILASLIVLVLSKLAYDYYYFKRTGRLPWIVTKMP</sequence>
<keyword evidence="5 13" id="KW-0812">Transmembrane</keyword>
<accession>A0ABM1MVR9</accession>
<dbReference type="RefSeq" id="XP_017778669.1">
    <property type="nucleotide sequence ID" value="XM_017923180.1"/>
</dbReference>
<gene>
    <name evidence="15" type="primary">LOC108564219</name>
</gene>
<evidence type="ECO:0000256" key="5">
    <source>
        <dbReference type="ARBA" id="ARBA00022692"/>
    </source>
</evidence>
<keyword evidence="7" id="KW-0677">Repeat</keyword>
<comment type="subcellular location">
    <subcellularLocation>
        <location evidence="1">Cell membrane</location>
        <topology evidence="1">Single-pass membrane protein</topology>
    </subcellularLocation>
</comment>
<evidence type="ECO:0000256" key="9">
    <source>
        <dbReference type="ARBA" id="ARBA00023065"/>
    </source>
</evidence>
<dbReference type="SUPFAM" id="SSF52058">
    <property type="entry name" value="L domain-like"/>
    <property type="match status" value="1"/>
</dbReference>
<keyword evidence="2" id="KW-0813">Transport</keyword>
<dbReference type="InterPro" id="IPR003591">
    <property type="entry name" value="Leu-rich_rpt_typical-subtyp"/>
</dbReference>
<evidence type="ECO:0000256" key="7">
    <source>
        <dbReference type="ARBA" id="ARBA00022737"/>
    </source>
</evidence>
<keyword evidence="11" id="KW-1015">Disulfide bond</keyword>
<evidence type="ECO:0000256" key="6">
    <source>
        <dbReference type="ARBA" id="ARBA00022729"/>
    </source>
</evidence>
<evidence type="ECO:0000313" key="15">
    <source>
        <dbReference type="RefSeq" id="XP_017778669.1"/>
    </source>
</evidence>
<dbReference type="PANTHER" id="PTHR46473:SF10">
    <property type="entry name" value="LD45603P-RELATED"/>
    <property type="match status" value="1"/>
</dbReference>
<evidence type="ECO:0000256" key="12">
    <source>
        <dbReference type="ARBA" id="ARBA00023303"/>
    </source>
</evidence>
<dbReference type="SMART" id="SM00369">
    <property type="entry name" value="LRR_TYP"/>
    <property type="match status" value="3"/>
</dbReference>
<dbReference type="InterPro" id="IPR001611">
    <property type="entry name" value="Leu-rich_rpt"/>
</dbReference>
<keyword evidence="6" id="KW-0732">Signal</keyword>
<evidence type="ECO:0000256" key="2">
    <source>
        <dbReference type="ARBA" id="ARBA00022448"/>
    </source>
</evidence>
<keyword evidence="10 13" id="KW-0472">Membrane</keyword>
<evidence type="ECO:0000256" key="10">
    <source>
        <dbReference type="ARBA" id="ARBA00023136"/>
    </source>
</evidence>
<dbReference type="InterPro" id="IPR051432">
    <property type="entry name" value="KCNMA1_auxiliary"/>
</dbReference>
<keyword evidence="3" id="KW-1003">Cell membrane</keyword>
<dbReference type="InterPro" id="IPR032675">
    <property type="entry name" value="LRR_dom_sf"/>
</dbReference>
<name>A0ABM1MVR9_NICVS</name>
<keyword evidence="14" id="KW-1185">Reference proteome</keyword>
<dbReference type="Gene3D" id="3.80.10.10">
    <property type="entry name" value="Ribonuclease Inhibitor"/>
    <property type="match status" value="2"/>
</dbReference>
<evidence type="ECO:0000256" key="8">
    <source>
        <dbReference type="ARBA" id="ARBA00022989"/>
    </source>
</evidence>
<dbReference type="Pfam" id="PF13855">
    <property type="entry name" value="LRR_8"/>
    <property type="match status" value="1"/>
</dbReference>
<reference evidence="15" key="1">
    <citation type="submission" date="2025-08" db="UniProtKB">
        <authorList>
            <consortium name="RefSeq"/>
        </authorList>
    </citation>
    <scope>IDENTIFICATION</scope>
    <source>
        <tissue evidence="15">Whole Larva</tissue>
    </source>
</reference>
<dbReference type="PROSITE" id="PS51450">
    <property type="entry name" value="LRR"/>
    <property type="match status" value="1"/>
</dbReference>
<dbReference type="PANTHER" id="PTHR46473">
    <property type="entry name" value="GH08155P"/>
    <property type="match status" value="1"/>
</dbReference>
<keyword evidence="12" id="KW-0407">Ion channel</keyword>
<evidence type="ECO:0000256" key="4">
    <source>
        <dbReference type="ARBA" id="ARBA00022614"/>
    </source>
</evidence>
<evidence type="ECO:0000256" key="3">
    <source>
        <dbReference type="ARBA" id="ARBA00022475"/>
    </source>
</evidence>
<evidence type="ECO:0000256" key="11">
    <source>
        <dbReference type="ARBA" id="ARBA00023157"/>
    </source>
</evidence>
<evidence type="ECO:0000313" key="14">
    <source>
        <dbReference type="Proteomes" id="UP000695000"/>
    </source>
</evidence>
<dbReference type="GeneID" id="108564219"/>
<organism evidence="14 15">
    <name type="scientific">Nicrophorus vespilloides</name>
    <name type="common">Boreal carrion beetle</name>
    <dbReference type="NCBI Taxonomy" id="110193"/>
    <lineage>
        <taxon>Eukaryota</taxon>
        <taxon>Metazoa</taxon>
        <taxon>Ecdysozoa</taxon>
        <taxon>Arthropoda</taxon>
        <taxon>Hexapoda</taxon>
        <taxon>Insecta</taxon>
        <taxon>Pterygota</taxon>
        <taxon>Neoptera</taxon>
        <taxon>Endopterygota</taxon>
        <taxon>Coleoptera</taxon>
        <taxon>Polyphaga</taxon>
        <taxon>Staphyliniformia</taxon>
        <taxon>Silphidae</taxon>
        <taxon>Nicrophorinae</taxon>
        <taxon>Nicrophorus</taxon>
    </lineage>
</organism>